<evidence type="ECO:0000256" key="10">
    <source>
        <dbReference type="ARBA" id="ARBA00023277"/>
    </source>
</evidence>
<dbReference type="Gene3D" id="2.60.390.10">
    <property type="entry name" value="Beta-galactosidase, domain 3"/>
    <property type="match status" value="1"/>
</dbReference>
<dbReference type="GO" id="GO:0000272">
    <property type="term" value="P:polysaccharide catabolic process"/>
    <property type="evidence" value="ECO:0007669"/>
    <property type="project" value="UniProtKB-KW"/>
</dbReference>
<keyword evidence="10" id="KW-0119">Carbohydrate metabolism</keyword>
<dbReference type="Pfam" id="PF13364">
    <property type="entry name" value="BetaGal_ABD2"/>
    <property type="match status" value="2"/>
</dbReference>
<feature type="domain" description="Beta-galactosidase" evidence="16">
    <location>
        <begin position="393"/>
        <end position="571"/>
    </location>
</feature>
<evidence type="ECO:0000256" key="15">
    <source>
        <dbReference type="SAM" id="SignalP"/>
    </source>
</evidence>
<dbReference type="InterPro" id="IPR031330">
    <property type="entry name" value="Gly_Hdrlase_35_cat"/>
</dbReference>
<dbReference type="GO" id="GO:0004565">
    <property type="term" value="F:beta-galactosidase activity"/>
    <property type="evidence" value="ECO:0007669"/>
    <property type="project" value="UniProtKB-EC"/>
</dbReference>
<dbReference type="Gene3D" id="2.60.120.260">
    <property type="entry name" value="Galactose-binding domain-like"/>
    <property type="match status" value="2"/>
</dbReference>
<dbReference type="FunFam" id="3.20.20.80:FF:000040">
    <property type="entry name" value="Beta-galactosidase A"/>
    <property type="match status" value="1"/>
</dbReference>
<comment type="similarity">
    <text evidence="3 14">Belongs to the glycosyl hydrolase 35 family.</text>
</comment>
<reference evidence="17 18" key="1">
    <citation type="journal article" date="2018" name="Mycol. Prog.">
        <title>Coniella lustricola, a new species from submerged detritus.</title>
        <authorList>
            <person name="Raudabaugh D.B."/>
            <person name="Iturriaga T."/>
            <person name="Carver A."/>
            <person name="Mondo S."/>
            <person name="Pangilinan J."/>
            <person name="Lipzen A."/>
            <person name="He G."/>
            <person name="Amirebrahimi M."/>
            <person name="Grigoriev I.V."/>
            <person name="Miller A.N."/>
        </authorList>
    </citation>
    <scope>NUCLEOTIDE SEQUENCE [LARGE SCALE GENOMIC DNA]</scope>
    <source>
        <strain evidence="17 18">B22-T-1</strain>
    </source>
</reference>
<feature type="signal peptide" evidence="15">
    <location>
        <begin position="1"/>
        <end position="25"/>
    </location>
</feature>
<evidence type="ECO:0000256" key="6">
    <source>
        <dbReference type="ARBA" id="ARBA00022729"/>
    </source>
</evidence>
<dbReference type="Gene3D" id="3.20.20.80">
    <property type="entry name" value="Glycosidases"/>
    <property type="match status" value="1"/>
</dbReference>
<keyword evidence="18" id="KW-1185">Reference proteome</keyword>
<keyword evidence="6 15" id="KW-0732">Signal</keyword>
<evidence type="ECO:0000259" key="16">
    <source>
        <dbReference type="SMART" id="SM01029"/>
    </source>
</evidence>
<feature type="chain" id="PRO_5015485998" description="Beta-galactosidase" evidence="15">
    <location>
        <begin position="26"/>
        <end position="1016"/>
    </location>
</feature>
<dbReference type="Pfam" id="PF13363">
    <property type="entry name" value="BetaGal_dom3"/>
    <property type="match status" value="1"/>
</dbReference>
<dbReference type="InterPro" id="IPR008979">
    <property type="entry name" value="Galactose-bd-like_sf"/>
</dbReference>
<proteinExistence type="inferred from homology"/>
<protein>
    <recommendedName>
        <fullName evidence="4 13">Beta-galactosidase</fullName>
        <ecNumber evidence="4 13">3.2.1.23</ecNumber>
    </recommendedName>
</protein>
<keyword evidence="11 13" id="KW-0326">Glycosidase</keyword>
<evidence type="ECO:0000256" key="13">
    <source>
        <dbReference type="RuleBase" id="RU000675"/>
    </source>
</evidence>
<keyword evidence="8" id="KW-1015">Disulfide bond</keyword>
<dbReference type="Gene3D" id="2.102.20.10">
    <property type="entry name" value="Beta-galactosidase, domain 2"/>
    <property type="match status" value="1"/>
</dbReference>
<dbReference type="InterPro" id="IPR019801">
    <property type="entry name" value="Glyco_hydro_35_CS"/>
</dbReference>
<dbReference type="EMBL" id="KZ678392">
    <property type="protein sequence ID" value="PSR97352.1"/>
    <property type="molecule type" value="Genomic_DNA"/>
</dbReference>
<dbReference type="Pfam" id="PF01301">
    <property type="entry name" value="Glyco_hydro_35"/>
    <property type="match status" value="1"/>
</dbReference>
<dbReference type="InterPro" id="IPR025972">
    <property type="entry name" value="BetaGal_dom3"/>
</dbReference>
<dbReference type="InterPro" id="IPR036833">
    <property type="entry name" value="BetaGal_dom3_sf"/>
</dbReference>
<name>A0A2T3AGK5_9PEZI</name>
<dbReference type="SUPFAM" id="SSF49785">
    <property type="entry name" value="Galactose-binding domain-like"/>
    <property type="match status" value="2"/>
</dbReference>
<dbReference type="InterPro" id="IPR025300">
    <property type="entry name" value="BetaGal_jelly_roll_dom"/>
</dbReference>
<evidence type="ECO:0000256" key="12">
    <source>
        <dbReference type="ARBA" id="ARBA00023326"/>
    </source>
</evidence>
<evidence type="ECO:0000256" key="11">
    <source>
        <dbReference type="ARBA" id="ARBA00023295"/>
    </source>
</evidence>
<gene>
    <name evidence="17" type="ORF">BD289DRAFT_480198</name>
</gene>
<dbReference type="Proteomes" id="UP000241462">
    <property type="component" value="Unassembled WGS sequence"/>
</dbReference>
<evidence type="ECO:0000313" key="18">
    <source>
        <dbReference type="Proteomes" id="UP000241462"/>
    </source>
</evidence>
<dbReference type="STRING" id="2025994.A0A2T3AGK5"/>
<keyword evidence="5" id="KW-0964">Secreted</keyword>
<evidence type="ECO:0000256" key="8">
    <source>
        <dbReference type="ARBA" id="ARBA00023157"/>
    </source>
</evidence>
<evidence type="ECO:0000256" key="7">
    <source>
        <dbReference type="ARBA" id="ARBA00022801"/>
    </source>
</evidence>
<dbReference type="GO" id="GO:0005576">
    <property type="term" value="C:extracellular region"/>
    <property type="evidence" value="ECO:0007669"/>
    <property type="project" value="UniProtKB-SubCell"/>
</dbReference>
<dbReference type="SMART" id="SM01029">
    <property type="entry name" value="BetaGal_dom2"/>
    <property type="match status" value="1"/>
</dbReference>
<dbReference type="InterPro" id="IPR018954">
    <property type="entry name" value="Betagal_dom2"/>
</dbReference>
<dbReference type="AlphaFoldDB" id="A0A2T3AGK5"/>
<evidence type="ECO:0000256" key="9">
    <source>
        <dbReference type="ARBA" id="ARBA00023180"/>
    </source>
</evidence>
<dbReference type="InterPro" id="IPR001944">
    <property type="entry name" value="Glycoside_Hdrlase_35"/>
</dbReference>
<dbReference type="SUPFAM" id="SSF51011">
    <property type="entry name" value="Glycosyl hydrolase domain"/>
    <property type="match status" value="1"/>
</dbReference>
<dbReference type="PROSITE" id="PS01182">
    <property type="entry name" value="GLYCOSYL_HYDROL_F35"/>
    <property type="match status" value="1"/>
</dbReference>
<dbReference type="InParanoid" id="A0A2T3AGK5"/>
<dbReference type="SUPFAM" id="SSF117100">
    <property type="entry name" value="Beta-galactosidase LacA, domain 3"/>
    <property type="match status" value="1"/>
</dbReference>
<dbReference type="InterPro" id="IPR017853">
    <property type="entry name" value="GH"/>
</dbReference>
<keyword evidence="12" id="KW-0624">Polysaccharide degradation</keyword>
<dbReference type="InterPro" id="IPR037110">
    <property type="entry name" value="Betagal_dom2_sf"/>
</dbReference>
<evidence type="ECO:0000256" key="5">
    <source>
        <dbReference type="ARBA" id="ARBA00022525"/>
    </source>
</evidence>
<dbReference type="PANTHER" id="PTHR23421">
    <property type="entry name" value="BETA-GALACTOSIDASE RELATED"/>
    <property type="match status" value="1"/>
</dbReference>
<dbReference type="FunFam" id="2.60.390.10:FF:000001">
    <property type="entry name" value="Beta-galactosidase A"/>
    <property type="match status" value="1"/>
</dbReference>
<dbReference type="Pfam" id="PF10435">
    <property type="entry name" value="BetaGal_dom2"/>
    <property type="match status" value="1"/>
</dbReference>
<keyword evidence="7 13" id="KW-0378">Hydrolase</keyword>
<sequence>MVARQWITAALASVCSLQALGSAAGGQHLAITESSRRDALQNVVTWDAHSLFVRGERIIFYSGEFHPFRLPVPGLWLDIFQKIKALGYNGATFYVDWRLLEGTQGKFTAEGVFAFEPFFEAAAEAGLYLLARPGPYINAEVSGGGFPGWLQRQPAILRTNETGYVDATKNYVANIGKLIANAEITKGGPVIAMQYENEYTYGASWIEWPDVEYMTDVVQLYRDSGVTVPFINNEASAIGLFTPGEPGGPDIYGHDSYPIGWTCSEPDVWTAGALPTNFRELHLEQSPETPYAIPEYQGGAIAYWGGSWDLEQCAAFIGPEAERVFYKNNFGFGIDIFNIYMAYGGTNWGNLGQPGCYTSYDYGAAIKEDRTITREKYPEAKLIAQFIKASPAYLSATPGNLTNTSYVSTPDISTTPIFGNVTNFYVTRHSDYTSLDTTPYTLTVPTSAGNVTIPQLGGTLTLNGRDSKVQVTDYEVGGHNLVYSSSDIYTHGSTGEKAVLLLYGFAGETHEFAFPSSLGKPTIEGDESSVKVATVGSTLVVQWNVTEERKVLHYGSNLDVYLLWRNDVFNYWVLELEAASPVGNYSSQTKNTVIVNGGYLLRAAAKEGTSLYLTGDLNATTTLEVISGLPGSNNLYFNGEKVAGVKSANGRLSAKLEYAPPTLSIPDLASLDWKYLDSLPEIQDSYDDSAWTKADHNSTSNDARDDWGTVFTLKTPTSLVAGDYGYHTGSLIYRGHFSATGNETSLYLETQGGSGFGHSVWLNSAFLGSFNGAGTPAGINQTLSIPPSALTKGKNYVITVLIDHMGEETNWTPGYDLMKTPRGILDFALSGHAKSDIAWKVTGNLGGENYADLTRGPLNEGALYAERQGYHLPSPPSGKWTSKNPVADGIAEAGVGFFATSFDLDLPKGWDVPLDFAFANVTGADGVADYRVQLFVNGYQFGKYINNLGPQTSFPVPQGILDYSGTNYIAITLWSQDAGGAKLGGLQLVTDAVLKSGISDPGLSPRPAWSKRTNAY</sequence>
<accession>A0A2T3AGK5</accession>
<dbReference type="FunFam" id="2.102.20.10:FF:000001">
    <property type="entry name" value="Beta-galactosidase A"/>
    <property type="match status" value="1"/>
</dbReference>
<comment type="catalytic activity">
    <reaction evidence="1 13">
        <text>Hydrolysis of terminal non-reducing beta-D-galactose residues in beta-D-galactosides.</text>
        <dbReference type="EC" id="3.2.1.23"/>
    </reaction>
</comment>
<evidence type="ECO:0000256" key="1">
    <source>
        <dbReference type="ARBA" id="ARBA00001412"/>
    </source>
</evidence>
<evidence type="ECO:0000256" key="14">
    <source>
        <dbReference type="RuleBase" id="RU003679"/>
    </source>
</evidence>
<dbReference type="OrthoDB" id="1657402at2759"/>
<keyword evidence="9" id="KW-0325">Glycoprotein</keyword>
<dbReference type="PRINTS" id="PR00742">
    <property type="entry name" value="GLHYDRLASE35"/>
</dbReference>
<organism evidence="17 18">
    <name type="scientific">Coniella lustricola</name>
    <dbReference type="NCBI Taxonomy" id="2025994"/>
    <lineage>
        <taxon>Eukaryota</taxon>
        <taxon>Fungi</taxon>
        <taxon>Dikarya</taxon>
        <taxon>Ascomycota</taxon>
        <taxon>Pezizomycotina</taxon>
        <taxon>Sordariomycetes</taxon>
        <taxon>Sordariomycetidae</taxon>
        <taxon>Diaporthales</taxon>
        <taxon>Schizoparmaceae</taxon>
        <taxon>Coniella</taxon>
    </lineage>
</organism>
<comment type="subcellular location">
    <subcellularLocation>
        <location evidence="2">Secreted</location>
    </subcellularLocation>
</comment>
<evidence type="ECO:0000313" key="17">
    <source>
        <dbReference type="EMBL" id="PSR97352.1"/>
    </source>
</evidence>
<dbReference type="FunFam" id="2.60.120.260:FF:000065">
    <property type="entry name" value="Beta-galactosidase A"/>
    <property type="match status" value="1"/>
</dbReference>
<evidence type="ECO:0000256" key="4">
    <source>
        <dbReference type="ARBA" id="ARBA00012756"/>
    </source>
</evidence>
<dbReference type="FunFam" id="2.60.120.260:FF:000088">
    <property type="entry name" value="Beta-galactosidase A"/>
    <property type="match status" value="1"/>
</dbReference>
<evidence type="ECO:0000256" key="2">
    <source>
        <dbReference type="ARBA" id="ARBA00004613"/>
    </source>
</evidence>
<dbReference type="SUPFAM" id="SSF51445">
    <property type="entry name" value="(Trans)glycosidases"/>
    <property type="match status" value="1"/>
</dbReference>
<dbReference type="EC" id="3.2.1.23" evidence="4 13"/>
<evidence type="ECO:0000256" key="3">
    <source>
        <dbReference type="ARBA" id="ARBA00009809"/>
    </source>
</evidence>